<evidence type="ECO:0000313" key="1">
    <source>
        <dbReference type="EMBL" id="MFD1736258.1"/>
    </source>
</evidence>
<name>A0ABW4LQD2_9BACI</name>
<dbReference type="EMBL" id="JBHUEM010000005">
    <property type="protein sequence ID" value="MFD1736258.1"/>
    <property type="molecule type" value="Genomic_DNA"/>
</dbReference>
<accession>A0ABW4LQD2</accession>
<comment type="caution">
    <text evidence="1">The sequence shown here is derived from an EMBL/GenBank/DDBJ whole genome shotgun (WGS) entry which is preliminary data.</text>
</comment>
<dbReference type="RefSeq" id="WP_377927406.1">
    <property type="nucleotide sequence ID" value="NZ_JBHUEM010000005.1"/>
</dbReference>
<gene>
    <name evidence="1" type="ORF">ACFSCX_06725</name>
</gene>
<proteinExistence type="predicted"/>
<sequence length="193" mass="21566">MKKVFNLVCIIVALIGIFMITSNNDHVDKVSANTNPWILQEVFTSETQGFYLDNHIYEYEARVNIYNASWSSYTINAIKYTDNTYSGVTSNSTFINDSISMNETDIHTVFGLNNGYYKFRVTTGSIKVELHKRLKNSSPSINLSTTNYQVLSEVSSNNVLVLNGSVLDSDIGNVINVKYSVDGLSGHQNKVIP</sequence>
<dbReference type="Proteomes" id="UP001597214">
    <property type="component" value="Unassembled WGS sequence"/>
</dbReference>
<organism evidence="1 2">
    <name type="scientific">Bacillus salitolerans</name>
    <dbReference type="NCBI Taxonomy" id="1437434"/>
    <lineage>
        <taxon>Bacteria</taxon>
        <taxon>Bacillati</taxon>
        <taxon>Bacillota</taxon>
        <taxon>Bacilli</taxon>
        <taxon>Bacillales</taxon>
        <taxon>Bacillaceae</taxon>
        <taxon>Bacillus</taxon>
    </lineage>
</organism>
<keyword evidence="2" id="KW-1185">Reference proteome</keyword>
<protein>
    <submittedName>
        <fullName evidence="1">Uncharacterized protein</fullName>
    </submittedName>
</protein>
<evidence type="ECO:0000313" key="2">
    <source>
        <dbReference type="Proteomes" id="UP001597214"/>
    </source>
</evidence>
<reference evidence="2" key="1">
    <citation type="journal article" date="2019" name="Int. J. Syst. Evol. Microbiol.">
        <title>The Global Catalogue of Microorganisms (GCM) 10K type strain sequencing project: providing services to taxonomists for standard genome sequencing and annotation.</title>
        <authorList>
            <consortium name="The Broad Institute Genomics Platform"/>
            <consortium name="The Broad Institute Genome Sequencing Center for Infectious Disease"/>
            <person name="Wu L."/>
            <person name="Ma J."/>
        </authorList>
    </citation>
    <scope>NUCLEOTIDE SEQUENCE [LARGE SCALE GENOMIC DNA]</scope>
    <source>
        <strain evidence="2">CCUG 49339</strain>
    </source>
</reference>